<feature type="domain" description="Sulfotransferase" evidence="1">
    <location>
        <begin position="7"/>
        <end position="230"/>
    </location>
</feature>
<keyword evidence="3" id="KW-1185">Reference proteome</keyword>
<sequence length="234" mass="26410">MIIFNFGIPNSGTDWSQEVFKKIWESQNFSFQAEEAHTLEELNQIIGTMNVNERMILRFHLLTEEAIEAAQQDAVRPFYHYRDPRDVVCTEMQNSETPFATAVDQTVAAYQEIHHALCLPGIMVIPYEHLAGNAEGLIFQMATKLGVLLKLDVVAAIAEEMRAMQAEPQFAAAASTSGDAFATQSVRIDEEHTEESSFVQPLIVGKWRDQLSQSEKSMVTRFFKPLVDQFGYDA</sequence>
<accession>A0A517R8P3</accession>
<reference evidence="2 3" key="1">
    <citation type="submission" date="2019-02" db="EMBL/GenBank/DDBJ databases">
        <title>Deep-cultivation of Planctomycetes and their phenomic and genomic characterization uncovers novel biology.</title>
        <authorList>
            <person name="Wiegand S."/>
            <person name="Jogler M."/>
            <person name="Boedeker C."/>
            <person name="Pinto D."/>
            <person name="Vollmers J."/>
            <person name="Rivas-Marin E."/>
            <person name="Kohn T."/>
            <person name="Peeters S.H."/>
            <person name="Heuer A."/>
            <person name="Rast P."/>
            <person name="Oberbeckmann S."/>
            <person name="Bunk B."/>
            <person name="Jeske O."/>
            <person name="Meyerdierks A."/>
            <person name="Storesund J.E."/>
            <person name="Kallscheuer N."/>
            <person name="Luecker S."/>
            <person name="Lage O.M."/>
            <person name="Pohl T."/>
            <person name="Merkel B.J."/>
            <person name="Hornburger P."/>
            <person name="Mueller R.-W."/>
            <person name="Bruemmer F."/>
            <person name="Labrenz M."/>
            <person name="Spormann A.M."/>
            <person name="Op den Camp H."/>
            <person name="Overmann J."/>
            <person name="Amann R."/>
            <person name="Jetten M.S.M."/>
            <person name="Mascher T."/>
            <person name="Medema M.H."/>
            <person name="Devos D.P."/>
            <person name="Kaster A.-K."/>
            <person name="Ovreas L."/>
            <person name="Rohde M."/>
            <person name="Galperin M.Y."/>
            <person name="Jogler C."/>
        </authorList>
    </citation>
    <scope>NUCLEOTIDE SEQUENCE [LARGE SCALE GENOMIC DNA]</scope>
    <source>
        <strain evidence="2 3">Pan241w</strain>
    </source>
</reference>
<name>A0A517R8P3_9PLAN</name>
<dbReference type="InterPro" id="IPR027417">
    <property type="entry name" value="P-loop_NTPase"/>
</dbReference>
<gene>
    <name evidence="2" type="ORF">Pan241w_02770</name>
</gene>
<dbReference type="AlphaFoldDB" id="A0A517R8P3"/>
<dbReference type="OrthoDB" id="287183at2"/>
<dbReference type="Gene3D" id="3.40.50.300">
    <property type="entry name" value="P-loop containing nucleotide triphosphate hydrolases"/>
    <property type="match status" value="1"/>
</dbReference>
<proteinExistence type="predicted"/>
<dbReference type="RefSeq" id="WP_145209802.1">
    <property type="nucleotide sequence ID" value="NZ_CP036269.1"/>
</dbReference>
<dbReference type="EMBL" id="CP036269">
    <property type="protein sequence ID" value="QDT40221.1"/>
    <property type="molecule type" value="Genomic_DNA"/>
</dbReference>
<dbReference type="GO" id="GO:0008146">
    <property type="term" value="F:sulfotransferase activity"/>
    <property type="evidence" value="ECO:0007669"/>
    <property type="project" value="InterPro"/>
</dbReference>
<dbReference type="InterPro" id="IPR000863">
    <property type="entry name" value="Sulfotransferase_dom"/>
</dbReference>
<organism evidence="2 3">
    <name type="scientific">Gimesia alba</name>
    <dbReference type="NCBI Taxonomy" id="2527973"/>
    <lineage>
        <taxon>Bacteria</taxon>
        <taxon>Pseudomonadati</taxon>
        <taxon>Planctomycetota</taxon>
        <taxon>Planctomycetia</taxon>
        <taxon>Planctomycetales</taxon>
        <taxon>Planctomycetaceae</taxon>
        <taxon>Gimesia</taxon>
    </lineage>
</organism>
<keyword evidence="2" id="KW-0808">Transferase</keyword>
<dbReference type="Proteomes" id="UP000317171">
    <property type="component" value="Chromosome"/>
</dbReference>
<dbReference type="Pfam" id="PF00685">
    <property type="entry name" value="Sulfotransfer_1"/>
    <property type="match status" value="1"/>
</dbReference>
<protein>
    <submittedName>
        <fullName evidence="2">Sulfotransferase domain protein</fullName>
    </submittedName>
</protein>
<evidence type="ECO:0000313" key="2">
    <source>
        <dbReference type="EMBL" id="QDT40221.1"/>
    </source>
</evidence>
<evidence type="ECO:0000313" key="3">
    <source>
        <dbReference type="Proteomes" id="UP000317171"/>
    </source>
</evidence>
<evidence type="ECO:0000259" key="1">
    <source>
        <dbReference type="Pfam" id="PF00685"/>
    </source>
</evidence>
<dbReference type="SUPFAM" id="SSF52540">
    <property type="entry name" value="P-loop containing nucleoside triphosphate hydrolases"/>
    <property type="match status" value="1"/>
</dbReference>
<dbReference type="KEGG" id="gaz:Pan241w_02770"/>